<keyword evidence="1" id="KW-0732">Signal</keyword>
<comment type="caution">
    <text evidence="2">The sequence shown here is derived from an EMBL/GenBank/DDBJ whole genome shotgun (WGS) entry which is preliminary data.</text>
</comment>
<evidence type="ECO:0000313" key="2">
    <source>
        <dbReference type="EMBL" id="GEK21582.1"/>
    </source>
</evidence>
<evidence type="ECO:0008006" key="4">
    <source>
        <dbReference type="Google" id="ProtNLM"/>
    </source>
</evidence>
<evidence type="ECO:0000313" key="3">
    <source>
        <dbReference type="Proteomes" id="UP000321118"/>
    </source>
</evidence>
<proteinExistence type="predicted"/>
<accession>A0A510V3X6</accession>
<dbReference type="Pfam" id="PF12028">
    <property type="entry name" value="DUF3515"/>
    <property type="match status" value="1"/>
</dbReference>
<sequence>MPRIRRRLLLIAPVAGVVALSGCAVTVPVDVAPDATDPVCASVVLAMPDSLGDGLPQRDTTAQASTAWGDPAAPVVLRCGVEPLGPTTERCQTVETPGGASIDWVIVEGDDGWTFTTYGREPAVELHVPTEVASERSTAFVDQLGAGVALTEQVRSCV</sequence>
<feature type="chain" id="PRO_5038533042" description="Lipoprotein" evidence="1">
    <location>
        <begin position="25"/>
        <end position="158"/>
    </location>
</feature>
<dbReference type="PROSITE" id="PS51257">
    <property type="entry name" value="PROKAR_LIPOPROTEIN"/>
    <property type="match status" value="1"/>
</dbReference>
<evidence type="ECO:0000256" key="1">
    <source>
        <dbReference type="SAM" id="SignalP"/>
    </source>
</evidence>
<organism evidence="2 3">
    <name type="scientific">Cellulomonas xylanilytica</name>
    <dbReference type="NCBI Taxonomy" id="233583"/>
    <lineage>
        <taxon>Bacteria</taxon>
        <taxon>Bacillati</taxon>
        <taxon>Actinomycetota</taxon>
        <taxon>Actinomycetes</taxon>
        <taxon>Micrococcales</taxon>
        <taxon>Cellulomonadaceae</taxon>
        <taxon>Cellulomonas</taxon>
    </lineage>
</organism>
<reference evidence="2 3" key="1">
    <citation type="submission" date="2019-07" db="EMBL/GenBank/DDBJ databases">
        <title>Whole genome shotgun sequence of Cellulomonas xylanilytica NBRC 101102.</title>
        <authorList>
            <person name="Hosoyama A."/>
            <person name="Uohara A."/>
            <person name="Ohji S."/>
            <person name="Ichikawa N."/>
        </authorList>
    </citation>
    <scope>NUCLEOTIDE SEQUENCE [LARGE SCALE GENOMIC DNA]</scope>
    <source>
        <strain evidence="2 3">NBRC 101102</strain>
    </source>
</reference>
<name>A0A510V3X6_9CELL</name>
<feature type="signal peptide" evidence="1">
    <location>
        <begin position="1"/>
        <end position="24"/>
    </location>
</feature>
<gene>
    <name evidence="2" type="ORF">CXY01_21020</name>
</gene>
<keyword evidence="3" id="KW-1185">Reference proteome</keyword>
<dbReference type="Proteomes" id="UP000321118">
    <property type="component" value="Unassembled WGS sequence"/>
</dbReference>
<protein>
    <recommendedName>
        <fullName evidence="4">Lipoprotein</fullName>
    </recommendedName>
</protein>
<dbReference type="AlphaFoldDB" id="A0A510V3X6"/>
<dbReference type="InterPro" id="IPR021903">
    <property type="entry name" value="DUF3515"/>
</dbReference>
<dbReference type="EMBL" id="BJUB01000006">
    <property type="protein sequence ID" value="GEK21582.1"/>
    <property type="molecule type" value="Genomic_DNA"/>
</dbReference>
<dbReference type="RefSeq" id="WP_307724394.1">
    <property type="nucleotide sequence ID" value="NZ_BJUB01000006.1"/>
</dbReference>